<dbReference type="RefSeq" id="WP_157459888.1">
    <property type="nucleotide sequence ID" value="NZ_WQLB01000019.1"/>
</dbReference>
<comment type="caution">
    <text evidence="1">The sequence shown here is derived from an EMBL/GenBank/DDBJ whole genome shotgun (WGS) entry which is preliminary data.</text>
</comment>
<dbReference type="EMBL" id="WQLB01000019">
    <property type="protein sequence ID" value="MVN87848.1"/>
    <property type="molecule type" value="Genomic_DNA"/>
</dbReference>
<accession>A0A7C9HZP7</accession>
<organism evidence="1 2">
    <name type="scientific">Deinococcus arboris</name>
    <dbReference type="NCBI Taxonomy" id="2682977"/>
    <lineage>
        <taxon>Bacteria</taxon>
        <taxon>Thermotogati</taxon>
        <taxon>Deinococcota</taxon>
        <taxon>Deinococci</taxon>
        <taxon>Deinococcales</taxon>
        <taxon>Deinococcaceae</taxon>
        <taxon>Deinococcus</taxon>
    </lineage>
</organism>
<reference evidence="1 2" key="1">
    <citation type="submission" date="2019-12" db="EMBL/GenBank/DDBJ databases">
        <title>Deinococcus sp. HMF7620 Genome sequencing and assembly.</title>
        <authorList>
            <person name="Kang H."/>
            <person name="Kim H."/>
            <person name="Joh K."/>
        </authorList>
    </citation>
    <scope>NUCLEOTIDE SEQUENCE [LARGE SCALE GENOMIC DNA]</scope>
    <source>
        <strain evidence="1 2">HMF7620</strain>
    </source>
</reference>
<proteinExistence type="predicted"/>
<evidence type="ECO:0000313" key="2">
    <source>
        <dbReference type="Proteomes" id="UP000483286"/>
    </source>
</evidence>
<evidence type="ECO:0000313" key="1">
    <source>
        <dbReference type="EMBL" id="MVN87848.1"/>
    </source>
</evidence>
<sequence>MPPHEVFEVPRLQPHEVGAWVDDWLRQPGGNVPLADGLQLAPRRWEAPQRVPVHSLRQACGPEPEMEYHEPVER</sequence>
<keyword evidence="2" id="KW-1185">Reference proteome</keyword>
<dbReference type="Proteomes" id="UP000483286">
    <property type="component" value="Unassembled WGS sequence"/>
</dbReference>
<dbReference type="AlphaFoldDB" id="A0A7C9HZP7"/>
<name>A0A7C9HZP7_9DEIO</name>
<gene>
    <name evidence="1" type="ORF">GO986_13890</name>
</gene>
<protein>
    <submittedName>
        <fullName evidence="1">Uncharacterized protein</fullName>
    </submittedName>
</protein>